<evidence type="ECO:0000256" key="1">
    <source>
        <dbReference type="SAM" id="Phobius"/>
    </source>
</evidence>
<feature type="transmembrane region" description="Helical" evidence="1">
    <location>
        <begin position="44"/>
        <end position="64"/>
    </location>
</feature>
<feature type="transmembrane region" description="Helical" evidence="1">
    <location>
        <begin position="12"/>
        <end position="32"/>
    </location>
</feature>
<gene>
    <name evidence="2" type="ORF">JIN85_11570</name>
</gene>
<proteinExistence type="predicted"/>
<dbReference type="Proteomes" id="UP000603141">
    <property type="component" value="Unassembled WGS sequence"/>
</dbReference>
<protein>
    <submittedName>
        <fullName evidence="2">Uncharacterized protein</fullName>
    </submittedName>
</protein>
<feature type="transmembrane region" description="Helical" evidence="1">
    <location>
        <begin position="102"/>
        <end position="122"/>
    </location>
</feature>
<keyword evidence="1" id="KW-0472">Membrane</keyword>
<dbReference type="AlphaFoldDB" id="A0A934VWQ8"/>
<accession>A0A934VWQ8</accession>
<dbReference type="EMBL" id="JAENIJ010000017">
    <property type="protein sequence ID" value="MBK1883058.1"/>
    <property type="molecule type" value="Genomic_DNA"/>
</dbReference>
<dbReference type="RefSeq" id="WP_200270807.1">
    <property type="nucleotide sequence ID" value="NZ_JAENIJ010000017.1"/>
</dbReference>
<keyword evidence="1" id="KW-0812">Transmembrane</keyword>
<reference evidence="2" key="1">
    <citation type="submission" date="2021-01" db="EMBL/GenBank/DDBJ databases">
        <title>Modified the classification status of verrucomicrobia.</title>
        <authorList>
            <person name="Feng X."/>
        </authorList>
    </citation>
    <scope>NUCLEOTIDE SEQUENCE</scope>
    <source>
        <strain evidence="2">KCTC 22041</strain>
    </source>
</reference>
<keyword evidence="3" id="KW-1185">Reference proteome</keyword>
<comment type="caution">
    <text evidence="2">The sequence shown here is derived from an EMBL/GenBank/DDBJ whole genome shotgun (WGS) entry which is preliminary data.</text>
</comment>
<feature type="transmembrane region" description="Helical" evidence="1">
    <location>
        <begin position="76"/>
        <end position="96"/>
    </location>
</feature>
<sequence>MNRLRFLRLWSLAVGAMDASTGLLLVTAPVVTLKWMGIPPLDQAAWVFLSWIGVFVAAVGLSYGWVFRGEREGETVWFFTGLVRLLVAVFLVVKILGGALPMAWITVAITDAVVGAGQWFFVRAGWWRGGDG</sequence>
<keyword evidence="1" id="KW-1133">Transmembrane helix</keyword>
<organism evidence="2 3">
    <name type="scientific">Luteolibacter pohnpeiensis</name>
    <dbReference type="NCBI Taxonomy" id="454153"/>
    <lineage>
        <taxon>Bacteria</taxon>
        <taxon>Pseudomonadati</taxon>
        <taxon>Verrucomicrobiota</taxon>
        <taxon>Verrucomicrobiia</taxon>
        <taxon>Verrucomicrobiales</taxon>
        <taxon>Verrucomicrobiaceae</taxon>
        <taxon>Luteolibacter</taxon>
    </lineage>
</organism>
<evidence type="ECO:0000313" key="2">
    <source>
        <dbReference type="EMBL" id="MBK1883058.1"/>
    </source>
</evidence>
<evidence type="ECO:0000313" key="3">
    <source>
        <dbReference type="Proteomes" id="UP000603141"/>
    </source>
</evidence>
<name>A0A934VWQ8_9BACT</name>